<dbReference type="SUPFAM" id="SSF81665">
    <property type="entry name" value="Calcium ATPase, transmembrane domain M"/>
    <property type="match status" value="1"/>
</dbReference>
<keyword evidence="10 17" id="KW-1133">Transmembrane helix</keyword>
<feature type="binding site" evidence="16">
    <location>
        <position position="484"/>
    </location>
    <ligand>
        <name>Mg(2+)</name>
        <dbReference type="ChEBI" id="CHEBI:18420"/>
    </ligand>
</feature>
<feature type="binding site" evidence="15">
    <location>
        <position position="484"/>
    </location>
    <ligand>
        <name>ATP</name>
        <dbReference type="ChEBI" id="CHEBI:30616"/>
    </ligand>
</feature>
<dbReference type="InterPro" id="IPR023214">
    <property type="entry name" value="HAD_sf"/>
</dbReference>
<dbReference type="Gene3D" id="3.40.50.1000">
    <property type="entry name" value="HAD superfamily/HAD-like"/>
    <property type="match status" value="1"/>
</dbReference>
<comment type="catalytic activity">
    <reaction evidence="13">
        <text>a 1,2-diacyl-sn-glycero-3-phosphoethanolamine(out) + ATP + H2O = a 1,2-diacyl-sn-glycero-3-phosphoethanolamine(in) + ADP + phosphate + H(+)</text>
        <dbReference type="Rhea" id="RHEA:66132"/>
        <dbReference type="ChEBI" id="CHEBI:15377"/>
        <dbReference type="ChEBI" id="CHEBI:15378"/>
        <dbReference type="ChEBI" id="CHEBI:30616"/>
        <dbReference type="ChEBI" id="CHEBI:43474"/>
        <dbReference type="ChEBI" id="CHEBI:64612"/>
        <dbReference type="ChEBI" id="CHEBI:456216"/>
    </reaction>
    <physiologicalReaction direction="left-to-right" evidence="13">
        <dbReference type="Rhea" id="RHEA:66133"/>
    </physiologicalReaction>
</comment>
<keyword evidence="11 17" id="KW-0472">Membrane</keyword>
<proteinExistence type="inferred from homology"/>
<feature type="binding site" evidence="16">
    <location>
        <position position="1100"/>
    </location>
    <ligand>
        <name>Mg(2+)</name>
        <dbReference type="ChEBI" id="CHEBI:18420"/>
    </ligand>
</feature>
<organism evidence="21 22">
    <name type="scientific">Smittium megazygosporum</name>
    <dbReference type="NCBI Taxonomy" id="133381"/>
    <lineage>
        <taxon>Eukaryota</taxon>
        <taxon>Fungi</taxon>
        <taxon>Fungi incertae sedis</taxon>
        <taxon>Zoopagomycota</taxon>
        <taxon>Kickxellomycotina</taxon>
        <taxon>Harpellomycetes</taxon>
        <taxon>Harpellales</taxon>
        <taxon>Legeriomycetaceae</taxon>
        <taxon>Smittium</taxon>
    </lineage>
</organism>
<feature type="binding site" evidence="15">
    <location>
        <position position="806"/>
    </location>
    <ligand>
        <name>ATP</name>
        <dbReference type="ChEBI" id="CHEBI:30616"/>
    </ligand>
</feature>
<dbReference type="Proteomes" id="UP000245609">
    <property type="component" value="Unassembled WGS sequence"/>
</dbReference>
<feature type="binding site" evidence="16">
    <location>
        <position position="482"/>
    </location>
    <ligand>
        <name>Mg(2+)</name>
        <dbReference type="ChEBI" id="CHEBI:18420"/>
    </ligand>
</feature>
<dbReference type="Gene3D" id="2.70.150.10">
    <property type="entry name" value="Calcium-transporting ATPase, cytoplasmic transduction domain A"/>
    <property type="match status" value="1"/>
</dbReference>
<dbReference type="SUPFAM" id="SSF81660">
    <property type="entry name" value="Metal cation-transporting ATPase, ATP-binding domain N"/>
    <property type="match status" value="1"/>
</dbReference>
<feature type="active site" description="4-aspartylphosphate intermediate" evidence="14">
    <location>
        <position position="482"/>
    </location>
</feature>
<dbReference type="NCBIfam" id="TIGR01494">
    <property type="entry name" value="ATPase_P-type"/>
    <property type="match status" value="1"/>
</dbReference>
<evidence type="ECO:0000256" key="15">
    <source>
        <dbReference type="PIRSR" id="PIRSR606539-2"/>
    </source>
</evidence>
<dbReference type="SFLD" id="SFLDG00002">
    <property type="entry name" value="C1.7:_P-type_atpase_like"/>
    <property type="match status" value="1"/>
</dbReference>
<dbReference type="InterPro" id="IPR006539">
    <property type="entry name" value="P-type_ATPase_IV"/>
</dbReference>
<feature type="domain" description="P-type ATPase C-terminal" evidence="20">
    <location>
        <begin position="1123"/>
        <end position="1371"/>
    </location>
</feature>
<feature type="binding site" evidence="15">
    <location>
        <position position="483"/>
    </location>
    <ligand>
        <name>ATP</name>
        <dbReference type="ChEBI" id="CHEBI:30616"/>
    </ligand>
</feature>
<dbReference type="SUPFAM" id="SSF81653">
    <property type="entry name" value="Calcium ATPase, transduction domain A"/>
    <property type="match status" value="1"/>
</dbReference>
<dbReference type="PRINTS" id="PR00119">
    <property type="entry name" value="CATATPASE"/>
</dbReference>
<comment type="cofactor">
    <cofactor evidence="16">
        <name>Mg(2+)</name>
        <dbReference type="ChEBI" id="CHEBI:18420"/>
    </cofactor>
</comment>
<evidence type="ECO:0000256" key="5">
    <source>
        <dbReference type="ARBA" id="ARBA00022723"/>
    </source>
</evidence>
<feature type="binding site" evidence="15">
    <location>
        <position position="1070"/>
    </location>
    <ligand>
        <name>ATP</name>
        <dbReference type="ChEBI" id="CHEBI:30616"/>
    </ligand>
</feature>
<evidence type="ECO:0000256" key="4">
    <source>
        <dbReference type="ARBA" id="ARBA00022692"/>
    </source>
</evidence>
<comment type="similarity">
    <text evidence="2 17">Belongs to the cation transport ATPase (P-type) (TC 3.A.3) family. Type IV subfamily.</text>
</comment>
<evidence type="ECO:0000256" key="3">
    <source>
        <dbReference type="ARBA" id="ARBA00022448"/>
    </source>
</evidence>
<feature type="transmembrane region" description="Helical" evidence="17">
    <location>
        <begin position="1303"/>
        <end position="1327"/>
    </location>
</feature>
<dbReference type="InterPro" id="IPR036412">
    <property type="entry name" value="HAD-like_sf"/>
</dbReference>
<dbReference type="InterPro" id="IPR044492">
    <property type="entry name" value="P_typ_ATPase_HD_dom"/>
</dbReference>
<dbReference type="SUPFAM" id="SSF56784">
    <property type="entry name" value="HAD-like"/>
    <property type="match status" value="1"/>
</dbReference>
<keyword evidence="5 16" id="KW-0479">Metal-binding</keyword>
<feature type="non-terminal residue" evidence="21">
    <location>
        <position position="1"/>
    </location>
</feature>
<keyword evidence="4 17" id="KW-0812">Transmembrane</keyword>
<evidence type="ECO:0000256" key="1">
    <source>
        <dbReference type="ARBA" id="ARBA00004127"/>
    </source>
</evidence>
<sequence>QYDYYPLTSTLVLDFESVFSSSMGTETSPPRYAGGSPPEDVSYLKEKVYLNLPVPEEEQTTHMNYYCTNEVVSSQYTIVSFIPKDLYRQFNRAANLFFLLMAVIGSLPYFASGSTTLATIPLISVIVLTAIKDGFEDWRRHVSDNTANNKKTKVLSNLENTNLVAKISYTKKFLFSVKKFLGINYISETPYFWLDHRLYPTNPADPITPVPTKIKSVRVGDVVFLGANDPVPADLLILATSNIEGICYVDTKNLDGETNLKPRYGLKELNIISKYSDISKLNLIVECPPPSESMSSFDCKISALDSSSEYTSYPGNIKNILLRDMIVRNTDWVIGLVLYTGIQTKVVMNTGSPKFKRSKIEVLMNKMIIVNFFILIIVAIVLAIVATLMYRNDDKVIGNLLYLDGSRSNSSYFFTIFISSLYMIQYIIPISLYISIELIKLGQVFFILNDNQMYYDKKDLPCVPKNWSISDDLGQVEYVFSDKTGTLTNNVMTFRKCSINGIVYGKQLPGDELDVDKGKAATSNVKENQRLFSNPRNSMEPIEVSFDSRPSISTTNHDQIRQNMISDYNDALLSVFTPKYFNLNPADQEALQNVYSFVDPKIFRDMDPLGKTNSKSTIPSHISPQAQSGMIDLFLTQLAVNNTVLVNQPKPGSTKELSKKRTLSQSSRITLDNILSGPRKDTPAISSNEPITFSGESPDESALVMAARNFGYTFLGKKDNTTVIDVKGQTIKYEIVSTIEFDSTRKRMSTIVRRPAPYNDIVVFCKGADSVILDLLSPVDPSDHQTSYLREKAFKDLDDFANSGLRTLVLAYRVISESELEKFLRLNHTAQTCVDDTREQKFEEAAAFIEHDFELTGCTAIEDKLQENVAECIASLRSAGIHVWVLTGDKMETAINIGFASNLITKDMELWTLSGKKSQQEVLDQFWLISKLVRQTLESTGYDTDLLSLRHKETKSLLNISHSMKRVSKYVKNLGKSKKPKLNDDDLVSQSISLLAKNNQVSSSSHPSEALHQNIGITYDKPENEDSSLVKNENAFVIDGKALGIILNNSECRRELSTLAPVFKSVICTRVSPLQKAQVVSLIKTELKVITLAIGDGANDVSMIQNANIGVAIVGEEGMQASNAADYSFGRFYFLQNLLLVHGFFDYIRVSETVLSFFYKNLAWGFTGLWFGIYCRFSANYYYNIVYIQLFNLLFTSIGPILLGWLDKPFNYKTAMIYTAAYKYGIQGRFFDFKKYLLYSLDGIYASCSVFFTMLYSTGQYNSYVTSNGKIWSIFDQSSGNAIAMVVVVNFALCLFVWQMSWLFLLIIFLSILVAIVVSVVCSYFPSLGLQDLVPALFGSGTFWLSIIIATIIALLPRFVATFYKKGIKPNDIEIIREIKILHKPWYGQVYIENSN</sequence>
<feature type="transmembrane region" description="Helical" evidence="17">
    <location>
        <begin position="1185"/>
        <end position="1206"/>
    </location>
</feature>
<feature type="transmembrane region" description="Helical" evidence="17">
    <location>
        <begin position="93"/>
        <end position="111"/>
    </location>
</feature>
<dbReference type="PANTHER" id="PTHR24092:SF180">
    <property type="entry name" value="PHOSPHOLIPID-TRANSPORTING ATPASE DNF1-RELATED"/>
    <property type="match status" value="1"/>
</dbReference>
<evidence type="ECO:0000256" key="12">
    <source>
        <dbReference type="ARBA" id="ARBA00034036"/>
    </source>
</evidence>
<dbReference type="Pfam" id="PF16209">
    <property type="entry name" value="PhoLip_ATPase_N"/>
    <property type="match status" value="1"/>
</dbReference>
<keyword evidence="9 17" id="KW-1278">Translocase</keyword>
<feature type="transmembrane region" description="Helical" evidence="17">
    <location>
        <begin position="410"/>
        <end position="434"/>
    </location>
</feature>
<dbReference type="SFLD" id="SFLDF00027">
    <property type="entry name" value="p-type_atpase"/>
    <property type="match status" value="1"/>
</dbReference>
<feature type="domain" description="P-type ATPase N-terminal" evidence="19">
    <location>
        <begin position="59"/>
        <end position="114"/>
    </location>
</feature>
<evidence type="ECO:0000256" key="10">
    <source>
        <dbReference type="ARBA" id="ARBA00022989"/>
    </source>
</evidence>
<feature type="binding site" evidence="16">
    <location>
        <position position="1096"/>
    </location>
    <ligand>
        <name>Mg(2+)</name>
        <dbReference type="ChEBI" id="CHEBI:18420"/>
    </ligand>
</feature>
<dbReference type="InterPro" id="IPR032630">
    <property type="entry name" value="P_typ_ATPase_c"/>
</dbReference>
<dbReference type="STRING" id="133381.A0A2T9Z747"/>
<dbReference type="GO" id="GO:0012505">
    <property type="term" value="C:endomembrane system"/>
    <property type="evidence" value="ECO:0007669"/>
    <property type="project" value="UniProtKB-SubCell"/>
</dbReference>
<feature type="binding site" evidence="15">
    <location>
        <position position="766"/>
    </location>
    <ligand>
        <name>ATP</name>
        <dbReference type="ChEBI" id="CHEBI:30616"/>
    </ligand>
</feature>
<evidence type="ECO:0000259" key="20">
    <source>
        <dbReference type="Pfam" id="PF16212"/>
    </source>
</evidence>
<feature type="binding site" evidence="15">
    <location>
        <position position="482"/>
    </location>
    <ligand>
        <name>ATP</name>
        <dbReference type="ChEBI" id="CHEBI:30616"/>
    </ligand>
</feature>
<feature type="transmembrane region" description="Helical" evidence="17">
    <location>
        <begin position="1236"/>
        <end position="1258"/>
    </location>
</feature>
<name>A0A2T9Z747_9FUNG</name>
<dbReference type="Pfam" id="PF16212">
    <property type="entry name" value="PhoLip_ATPase_C"/>
    <property type="match status" value="1"/>
</dbReference>
<dbReference type="InterPro" id="IPR001757">
    <property type="entry name" value="P_typ_ATPase"/>
</dbReference>
<feature type="binding site" evidence="15">
    <location>
        <position position="889"/>
    </location>
    <ligand>
        <name>ATP</name>
        <dbReference type="ChEBI" id="CHEBI:30616"/>
    </ligand>
</feature>
<keyword evidence="22" id="KW-1185">Reference proteome</keyword>
<evidence type="ECO:0000313" key="21">
    <source>
        <dbReference type="EMBL" id="PVV00424.1"/>
    </source>
</evidence>
<dbReference type="EMBL" id="MBFS01002001">
    <property type="protein sequence ID" value="PVV00424.1"/>
    <property type="molecule type" value="Genomic_DNA"/>
</dbReference>
<comment type="caution">
    <text evidence="21">The sequence shown here is derived from an EMBL/GenBank/DDBJ whole genome shotgun (WGS) entry which is preliminary data.</text>
</comment>
<dbReference type="EC" id="7.6.2.1" evidence="17"/>
<dbReference type="Pfam" id="PF13246">
    <property type="entry name" value="Cation_ATPase"/>
    <property type="match status" value="1"/>
</dbReference>
<evidence type="ECO:0000313" key="22">
    <source>
        <dbReference type="Proteomes" id="UP000245609"/>
    </source>
</evidence>
<feature type="binding site" evidence="15">
    <location>
        <position position="1076"/>
    </location>
    <ligand>
        <name>ATP</name>
        <dbReference type="ChEBI" id="CHEBI:30616"/>
    </ligand>
</feature>
<feature type="binding site" evidence="15">
    <location>
        <position position="888"/>
    </location>
    <ligand>
        <name>ATP</name>
        <dbReference type="ChEBI" id="CHEBI:30616"/>
    </ligand>
</feature>
<dbReference type="Gene3D" id="3.40.1110.10">
    <property type="entry name" value="Calcium-transporting ATPase, cytoplasmic domain N"/>
    <property type="match status" value="1"/>
</dbReference>
<feature type="binding site" evidence="15">
    <location>
        <position position="887"/>
    </location>
    <ligand>
        <name>ATP</name>
        <dbReference type="ChEBI" id="CHEBI:30616"/>
    </ligand>
</feature>
<accession>A0A2T9Z747</accession>
<feature type="transmembrane region" description="Helical" evidence="17">
    <location>
        <begin position="1278"/>
        <end position="1298"/>
    </location>
</feature>
<feature type="compositionally biased region" description="Polar residues" evidence="18">
    <location>
        <begin position="684"/>
        <end position="693"/>
    </location>
</feature>
<gene>
    <name evidence="21" type="ORF">BB560_005198</name>
</gene>
<comment type="catalytic activity">
    <reaction evidence="12 17">
        <text>ATP + H2O + phospholipidSide 1 = ADP + phosphate + phospholipidSide 2.</text>
        <dbReference type="EC" id="7.6.2.1"/>
    </reaction>
</comment>
<comment type="subcellular location">
    <subcellularLocation>
        <location evidence="1">Endomembrane system</location>
        <topology evidence="1">Multi-pass membrane protein</topology>
    </subcellularLocation>
    <subcellularLocation>
        <location evidence="17">Membrane</location>
        <topology evidence="17">Multi-pass membrane protein</topology>
    </subcellularLocation>
</comment>
<dbReference type="GO" id="GO:0045332">
    <property type="term" value="P:phospholipid translocation"/>
    <property type="evidence" value="ECO:0007669"/>
    <property type="project" value="TreeGrafter"/>
</dbReference>
<feature type="transmembrane region" description="Helical" evidence="17">
    <location>
        <begin position="1333"/>
        <end position="1356"/>
    </location>
</feature>
<feature type="region of interest" description="Disordered" evidence="18">
    <location>
        <begin position="673"/>
        <end position="693"/>
    </location>
</feature>
<dbReference type="PANTHER" id="PTHR24092">
    <property type="entry name" value="PROBABLE PHOSPHOLIPID-TRANSPORTING ATPASE"/>
    <property type="match status" value="1"/>
</dbReference>
<dbReference type="GO" id="GO:0005524">
    <property type="term" value="F:ATP binding"/>
    <property type="evidence" value="ECO:0007669"/>
    <property type="project" value="UniProtKB-UniRule"/>
</dbReference>
<feature type="binding site" evidence="15">
    <location>
        <position position="1099"/>
    </location>
    <ligand>
        <name>ATP</name>
        <dbReference type="ChEBI" id="CHEBI:30616"/>
    </ligand>
</feature>
<dbReference type="GO" id="GO:0140326">
    <property type="term" value="F:ATPase-coupled intramembrane lipid transporter activity"/>
    <property type="evidence" value="ECO:0007669"/>
    <property type="project" value="UniProtKB-EC"/>
</dbReference>
<dbReference type="PROSITE" id="PS00154">
    <property type="entry name" value="ATPASE_E1_E2"/>
    <property type="match status" value="1"/>
</dbReference>
<reference evidence="21 22" key="1">
    <citation type="journal article" date="2018" name="MBio">
        <title>Comparative Genomics Reveals the Core Gene Toolbox for the Fungus-Insect Symbiosis.</title>
        <authorList>
            <person name="Wang Y."/>
            <person name="Stata M."/>
            <person name="Wang W."/>
            <person name="Stajich J.E."/>
            <person name="White M.M."/>
            <person name="Moncalvo J.M."/>
        </authorList>
    </citation>
    <scope>NUCLEOTIDE SEQUENCE [LARGE SCALE GENOMIC DNA]</scope>
    <source>
        <strain evidence="21 22">SC-DP-2</strain>
    </source>
</reference>
<evidence type="ECO:0000256" key="16">
    <source>
        <dbReference type="PIRSR" id="PIRSR606539-3"/>
    </source>
</evidence>
<evidence type="ECO:0000256" key="14">
    <source>
        <dbReference type="PIRSR" id="PIRSR606539-1"/>
    </source>
</evidence>
<dbReference type="GO" id="GO:0000287">
    <property type="term" value="F:magnesium ion binding"/>
    <property type="evidence" value="ECO:0007669"/>
    <property type="project" value="UniProtKB-UniRule"/>
</dbReference>
<dbReference type="NCBIfam" id="TIGR01652">
    <property type="entry name" value="ATPase-Plipid"/>
    <property type="match status" value="1"/>
</dbReference>
<feature type="binding site" evidence="15">
    <location>
        <position position="741"/>
    </location>
    <ligand>
        <name>ATP</name>
        <dbReference type="ChEBI" id="CHEBI:30616"/>
    </ligand>
</feature>
<feature type="binding site" evidence="15">
    <location>
        <position position="700"/>
    </location>
    <ligand>
        <name>ATP</name>
        <dbReference type="ChEBI" id="CHEBI:30616"/>
    </ligand>
</feature>
<evidence type="ECO:0000256" key="8">
    <source>
        <dbReference type="ARBA" id="ARBA00022842"/>
    </source>
</evidence>
<protein>
    <recommendedName>
        <fullName evidence="17">Phospholipid-transporting ATPase</fullName>
        <ecNumber evidence="17">7.6.2.1</ecNumber>
    </recommendedName>
</protein>
<evidence type="ECO:0000256" key="6">
    <source>
        <dbReference type="ARBA" id="ARBA00022741"/>
    </source>
</evidence>
<evidence type="ECO:0000256" key="9">
    <source>
        <dbReference type="ARBA" id="ARBA00022967"/>
    </source>
</evidence>
<evidence type="ECO:0000256" key="11">
    <source>
        <dbReference type="ARBA" id="ARBA00023136"/>
    </source>
</evidence>
<keyword evidence="7 15" id="KW-0067">ATP-binding</keyword>
<feature type="transmembrane region" description="Helical" evidence="17">
    <location>
        <begin position="1157"/>
        <end position="1179"/>
    </location>
</feature>
<dbReference type="InterPro" id="IPR032631">
    <property type="entry name" value="P-type_ATPase_N"/>
</dbReference>
<dbReference type="InterPro" id="IPR008250">
    <property type="entry name" value="ATPase_P-typ_transduc_dom_A_sf"/>
</dbReference>
<keyword evidence="8 16" id="KW-0460">Magnesium</keyword>
<keyword evidence="3" id="KW-0813">Transport</keyword>
<dbReference type="GO" id="GO:0016887">
    <property type="term" value="F:ATP hydrolysis activity"/>
    <property type="evidence" value="ECO:0007669"/>
    <property type="project" value="InterPro"/>
</dbReference>
<dbReference type="SFLD" id="SFLDS00003">
    <property type="entry name" value="Haloacid_Dehalogenase"/>
    <property type="match status" value="1"/>
</dbReference>
<feature type="binding site" evidence="15">
    <location>
        <position position="1100"/>
    </location>
    <ligand>
        <name>ATP</name>
        <dbReference type="ChEBI" id="CHEBI:30616"/>
    </ligand>
</feature>
<evidence type="ECO:0000256" key="13">
    <source>
        <dbReference type="ARBA" id="ARBA00049128"/>
    </source>
</evidence>
<evidence type="ECO:0000259" key="19">
    <source>
        <dbReference type="Pfam" id="PF16209"/>
    </source>
</evidence>
<dbReference type="InterPro" id="IPR023298">
    <property type="entry name" value="ATPase_P-typ_TM_dom_sf"/>
</dbReference>
<evidence type="ECO:0000256" key="18">
    <source>
        <dbReference type="SAM" id="MobiDB-lite"/>
    </source>
</evidence>
<evidence type="ECO:0000256" key="2">
    <source>
        <dbReference type="ARBA" id="ARBA00008109"/>
    </source>
</evidence>
<dbReference type="OrthoDB" id="377733at2759"/>
<dbReference type="InterPro" id="IPR018303">
    <property type="entry name" value="ATPase_P-typ_P_site"/>
</dbReference>
<dbReference type="InterPro" id="IPR023299">
    <property type="entry name" value="ATPase_P-typ_cyto_dom_N"/>
</dbReference>
<feature type="transmembrane region" description="Helical" evidence="17">
    <location>
        <begin position="367"/>
        <end position="390"/>
    </location>
</feature>
<keyword evidence="6 15" id="KW-0547">Nucleotide-binding</keyword>
<evidence type="ECO:0000256" key="7">
    <source>
        <dbReference type="ARBA" id="ARBA00022840"/>
    </source>
</evidence>
<dbReference type="GO" id="GO:0005886">
    <property type="term" value="C:plasma membrane"/>
    <property type="evidence" value="ECO:0007669"/>
    <property type="project" value="TreeGrafter"/>
</dbReference>
<evidence type="ECO:0000256" key="17">
    <source>
        <dbReference type="RuleBase" id="RU362033"/>
    </source>
</evidence>